<name>A0A2H0EDA6_9BACT</name>
<gene>
    <name evidence="1" type="ORF">COW77_00185</name>
</gene>
<evidence type="ECO:0000313" key="1">
    <source>
        <dbReference type="EMBL" id="PIP92377.1"/>
    </source>
</evidence>
<organism evidence="1 2">
    <name type="scientific">Candidatus Wolfebacteria bacterium CG18_big_fil_WC_8_21_14_2_50_39_7</name>
    <dbReference type="NCBI Taxonomy" id="1975071"/>
    <lineage>
        <taxon>Bacteria</taxon>
        <taxon>Candidatus Wolfeibacteriota</taxon>
    </lineage>
</organism>
<dbReference type="InterPro" id="IPR014942">
    <property type="entry name" value="AbiEii"/>
</dbReference>
<evidence type="ECO:0000313" key="2">
    <source>
        <dbReference type="Proteomes" id="UP000229241"/>
    </source>
</evidence>
<comment type="caution">
    <text evidence="1">The sequence shown here is derived from an EMBL/GenBank/DDBJ whole genome shotgun (WGS) entry which is preliminary data.</text>
</comment>
<reference evidence="1 2" key="1">
    <citation type="submission" date="2017-09" db="EMBL/GenBank/DDBJ databases">
        <title>Depth-based differentiation of microbial function through sediment-hosted aquifers and enrichment of novel symbionts in the deep terrestrial subsurface.</title>
        <authorList>
            <person name="Probst A.J."/>
            <person name="Ladd B."/>
            <person name="Jarett J.K."/>
            <person name="Geller-Mcgrath D.E."/>
            <person name="Sieber C.M."/>
            <person name="Emerson J.B."/>
            <person name="Anantharaman K."/>
            <person name="Thomas B.C."/>
            <person name="Malmstrom R."/>
            <person name="Stieglmeier M."/>
            <person name="Klingl A."/>
            <person name="Woyke T."/>
            <person name="Ryan C.M."/>
            <person name="Banfield J.F."/>
        </authorList>
    </citation>
    <scope>NUCLEOTIDE SEQUENCE [LARGE SCALE GENOMIC DNA]</scope>
    <source>
        <strain evidence="1">CG18_big_fil_WC_8_21_14_2_50_39_7</strain>
    </source>
</reference>
<evidence type="ECO:0008006" key="3">
    <source>
        <dbReference type="Google" id="ProtNLM"/>
    </source>
</evidence>
<sequence>MHTIDHLNRMVLDSKRRKFLTEISFLKKYGFYLAGGTALALQIGHRTSLDFDFYTEKKFDPEKLHQKLREKFKETVLLQKAEDTLIVNINNVAISFFHYPYPLVYSCPEIDGVLLASKQDIAAMKIIALSDRGTKRDFIDVYFLLKEFSLKKILEFTKKKYPQFNIYVGLRGLTYFVDAEKKQQRRLYLFQFVSWSKVKRFLIEEVRKYQKNV</sequence>
<dbReference type="EMBL" id="PCTX01000007">
    <property type="protein sequence ID" value="PIP92377.1"/>
    <property type="molecule type" value="Genomic_DNA"/>
</dbReference>
<protein>
    <recommendedName>
        <fullName evidence="3">Nucleotidyl transferase AbiEii/AbiGii toxin family protein</fullName>
    </recommendedName>
</protein>
<dbReference type="Proteomes" id="UP000229241">
    <property type="component" value="Unassembled WGS sequence"/>
</dbReference>
<dbReference type="AlphaFoldDB" id="A0A2H0EDA6"/>
<proteinExistence type="predicted"/>
<accession>A0A2H0EDA6</accession>
<dbReference type="Pfam" id="PF08843">
    <property type="entry name" value="AbiEii"/>
    <property type="match status" value="2"/>
</dbReference>